<dbReference type="InterPro" id="IPR021145">
    <property type="entry name" value="Portal_protein_SPP1_Gp6-like"/>
</dbReference>
<proteinExistence type="predicted"/>
<evidence type="ECO:0000313" key="1">
    <source>
        <dbReference type="EMBL" id="NKG22216.1"/>
    </source>
</evidence>
<sequence length="446" mass="50042">MALTSEVQSSVDYLESQLAATSAADVLNDRYYEGSQRLEHIGLAVPPELRRFETAANWCRTTVDAVANRQKMKAFYLPGEEVASEDLMEGWDANNLGSESQILGKEKLILGRGFVSVGSNEEDPDHPLIQVESATEIVAIVNRRFRRMDAAARFYDRPAYGGPAKAATLYFPDQTLWLERGPKGWVIVDRDDHKLGRVPLVMFLNRRRVGRWQGVSEMKDVIPFVDAAARTLTNLQIAGETHSVPQKYVLGMSKEDFMDKNNNPIPAWEAYFTAIWANQNKDAKVGQFTASDLKNFHDTTNHYGQLVSGITGLPIRYFGQNSANPPTEGAIVADESRLIQNVEAKNTEDGAGWGHVMGLYERFRTGKWVEGNRIATEWYNPATPTQAQTADAVTKMYANGDGLISRESSWDELGWSEAKKKREWERIEKESRMALDSLEKQVAEVV</sequence>
<gene>
    <name evidence="1" type="ORF">HED64_16075</name>
</gene>
<comment type="caution">
    <text evidence="1">The sequence shown here is derived from an EMBL/GenBank/DDBJ whole genome shotgun (WGS) entry which is preliminary data.</text>
</comment>
<dbReference type="Proteomes" id="UP000746595">
    <property type="component" value="Unassembled WGS sequence"/>
</dbReference>
<reference evidence="1 2" key="1">
    <citation type="submission" date="2020-04" db="EMBL/GenBank/DDBJ databases">
        <title>Paeniglutamicibacter sp. ANT13_2, a novel actinomycete isolated from sediment in Antarctica.</title>
        <authorList>
            <person name="Sakdapetsiri C."/>
            <person name="Pinyakong O."/>
        </authorList>
    </citation>
    <scope>NUCLEOTIDE SEQUENCE [LARGE SCALE GENOMIC DNA]</scope>
    <source>
        <strain evidence="1 2">ANT13_2</strain>
    </source>
</reference>
<dbReference type="Pfam" id="PF05133">
    <property type="entry name" value="SPP1_portal"/>
    <property type="match status" value="1"/>
</dbReference>
<dbReference type="EMBL" id="JAAWVT010000009">
    <property type="protein sequence ID" value="NKG22216.1"/>
    <property type="molecule type" value="Genomic_DNA"/>
</dbReference>
<keyword evidence="2" id="KW-1185">Reference proteome</keyword>
<name>A0ABX1G925_9MICC</name>
<accession>A0ABX1G925</accession>
<evidence type="ECO:0000313" key="2">
    <source>
        <dbReference type="Proteomes" id="UP000746595"/>
    </source>
</evidence>
<organism evidence="1 2">
    <name type="scientific">Paeniglutamicibacter terrestris</name>
    <dbReference type="NCBI Taxonomy" id="2723403"/>
    <lineage>
        <taxon>Bacteria</taxon>
        <taxon>Bacillati</taxon>
        <taxon>Actinomycetota</taxon>
        <taxon>Actinomycetes</taxon>
        <taxon>Micrococcales</taxon>
        <taxon>Micrococcaceae</taxon>
        <taxon>Paeniglutamicibacter</taxon>
    </lineage>
</organism>
<protein>
    <submittedName>
        <fullName evidence="1">Phage portal protein</fullName>
    </submittedName>
</protein>
<dbReference type="RefSeq" id="WP_168153006.1">
    <property type="nucleotide sequence ID" value="NZ_JAAWVT010000009.1"/>
</dbReference>